<dbReference type="SUPFAM" id="SSF54506">
    <property type="entry name" value="Diaminopimelate epimerase-like"/>
    <property type="match status" value="1"/>
</dbReference>
<dbReference type="Gene3D" id="3.10.310.10">
    <property type="entry name" value="Diaminopimelate Epimerase, Chain A, domain 1"/>
    <property type="match status" value="1"/>
</dbReference>
<dbReference type="InterPro" id="IPR008794">
    <property type="entry name" value="Pro_racemase_fam"/>
</dbReference>
<protein>
    <submittedName>
        <fullName evidence="2">Proline racemase family protein</fullName>
    </submittedName>
</protein>
<comment type="similarity">
    <text evidence="1">Belongs to the proline racemase family.</text>
</comment>
<sequence>MNKKAICFKTIETHTLGEPTRIVTEGFPKYAAKSMMEYKEYLENNYDQYRSAHMCEPRGHKDMVGALLVEPISKKSGYRYHLHGC</sequence>
<evidence type="ECO:0000256" key="1">
    <source>
        <dbReference type="ARBA" id="ARBA00007529"/>
    </source>
</evidence>
<gene>
    <name evidence="2" type="ORF">NE542_15190</name>
</gene>
<organism evidence="2 3">
    <name type="scientific">Faecalibacillus intestinalis</name>
    <dbReference type="NCBI Taxonomy" id="1982626"/>
    <lineage>
        <taxon>Bacteria</taxon>
        <taxon>Bacillati</taxon>
        <taxon>Bacillota</taxon>
        <taxon>Erysipelotrichia</taxon>
        <taxon>Erysipelotrichales</taxon>
        <taxon>Coprobacillaceae</taxon>
        <taxon>Faecalibacillus</taxon>
    </lineage>
</organism>
<name>A0AAP2UHT3_9FIRM</name>
<evidence type="ECO:0000313" key="3">
    <source>
        <dbReference type="Proteomes" id="UP001204814"/>
    </source>
</evidence>
<dbReference type="PANTHER" id="PTHR33442">
    <property type="entry name" value="TRANS-3-HYDROXY-L-PROLINE DEHYDRATASE"/>
    <property type="match status" value="1"/>
</dbReference>
<dbReference type="Proteomes" id="UP001204814">
    <property type="component" value="Unassembled WGS sequence"/>
</dbReference>
<dbReference type="PANTHER" id="PTHR33442:SF1">
    <property type="entry name" value="TRANS-3-HYDROXY-L-PROLINE DEHYDRATASE"/>
    <property type="match status" value="1"/>
</dbReference>
<reference evidence="2" key="1">
    <citation type="submission" date="2022-06" db="EMBL/GenBank/DDBJ databases">
        <title>Isolation of gut microbiota from human fecal samples.</title>
        <authorList>
            <person name="Pamer E.G."/>
            <person name="Barat B."/>
            <person name="Waligurski E."/>
            <person name="Medina S."/>
            <person name="Paddock L."/>
            <person name="Mostad J."/>
        </authorList>
    </citation>
    <scope>NUCLEOTIDE SEQUENCE</scope>
    <source>
        <strain evidence="2">DFI.6.24</strain>
    </source>
</reference>
<dbReference type="Pfam" id="PF05544">
    <property type="entry name" value="Pro_racemase"/>
    <property type="match status" value="1"/>
</dbReference>
<proteinExistence type="inferred from homology"/>
<dbReference type="RefSeq" id="WP_227352277.1">
    <property type="nucleotide sequence ID" value="NZ_DBGCSN010000423.1"/>
</dbReference>
<evidence type="ECO:0000313" key="2">
    <source>
        <dbReference type="EMBL" id="MCQ5063161.1"/>
    </source>
</evidence>
<accession>A0AAP2UHT3</accession>
<dbReference type="AlphaFoldDB" id="A0AAP2UHT3"/>
<comment type="caution">
    <text evidence="2">The sequence shown here is derived from an EMBL/GenBank/DDBJ whole genome shotgun (WGS) entry which is preliminary data.</text>
</comment>
<dbReference type="EMBL" id="JANGBO010000029">
    <property type="protein sequence ID" value="MCQ5063161.1"/>
    <property type="molecule type" value="Genomic_DNA"/>
</dbReference>